<dbReference type="InterPro" id="IPR056884">
    <property type="entry name" value="NPHP3-like_N"/>
</dbReference>
<evidence type="ECO:0000313" key="4">
    <source>
        <dbReference type="EMBL" id="KAK7946962.1"/>
    </source>
</evidence>
<organism evidence="4 5">
    <name type="scientific">Apiospora aurea</name>
    <dbReference type="NCBI Taxonomy" id="335848"/>
    <lineage>
        <taxon>Eukaryota</taxon>
        <taxon>Fungi</taxon>
        <taxon>Dikarya</taxon>
        <taxon>Ascomycota</taxon>
        <taxon>Pezizomycotina</taxon>
        <taxon>Sordariomycetes</taxon>
        <taxon>Xylariomycetidae</taxon>
        <taxon>Amphisphaeriales</taxon>
        <taxon>Apiosporaceae</taxon>
        <taxon>Apiospora</taxon>
    </lineage>
</organism>
<name>A0ABR1Q4P1_9PEZI</name>
<dbReference type="Proteomes" id="UP001391051">
    <property type="component" value="Unassembled WGS sequence"/>
</dbReference>
<sequence length="425" mass="48049">MRRRQPYSDDDPRRQLYSRIFEFLFEAMCWYQSKSKRFKAYLNENYYTRHFQPLTANIRKAIASIRHGAELITQQKVGYIVDRIDRNQNLRITADDIRYEAPIAIEAKSQLLLEGFKKIGKDSTETLCAVGEQFFHDQREKAQLASRSAETREGLFETEQTPQSEEGDDKDANWTSRTELRRQADLVLAKFTDDGREELKNILRGNASPMIPQEVSIRIQSWIQSKSSQLLWIEGPVMTDSGSGLSLTALRIYEVTIQAEIPCVSFFCKRRYDFMSAHSTTSEATLMALVCTVMDQLINLLPPTFESTHGLSLEAFDTSAPEAHTVALDIIEQLLSHDPLTVTFVIDGLELVAKATEISHLISFVELLRAAGGGARVFKVLLTTNGNSRALGRAIHWKERVDGSRFAQGRPGQLLRGATHLSEIG</sequence>
<reference evidence="4 5" key="1">
    <citation type="submission" date="2023-01" db="EMBL/GenBank/DDBJ databases">
        <title>Analysis of 21 Apiospora genomes using comparative genomics revels a genus with tremendous synthesis potential of carbohydrate active enzymes and secondary metabolites.</title>
        <authorList>
            <person name="Sorensen T."/>
        </authorList>
    </citation>
    <scope>NUCLEOTIDE SEQUENCE [LARGE SCALE GENOMIC DNA]</scope>
    <source>
        <strain evidence="4 5">CBS 24483</strain>
    </source>
</reference>
<gene>
    <name evidence="4" type="ORF">PG986_011283</name>
</gene>
<keyword evidence="5" id="KW-1185">Reference proteome</keyword>
<dbReference type="EMBL" id="JAQQWE010000007">
    <property type="protein sequence ID" value="KAK7946962.1"/>
    <property type="molecule type" value="Genomic_DNA"/>
</dbReference>
<dbReference type="GeneID" id="92080567"/>
<evidence type="ECO:0000256" key="1">
    <source>
        <dbReference type="ARBA" id="ARBA00022737"/>
    </source>
</evidence>
<keyword evidence="1" id="KW-0677">Repeat</keyword>
<evidence type="ECO:0000256" key="2">
    <source>
        <dbReference type="SAM" id="MobiDB-lite"/>
    </source>
</evidence>
<proteinExistence type="predicted"/>
<accession>A0ABR1Q4P1</accession>
<feature type="domain" description="Nephrocystin 3-like N-terminal" evidence="3">
    <location>
        <begin position="218"/>
        <end position="363"/>
    </location>
</feature>
<protein>
    <recommendedName>
        <fullName evidence="3">Nephrocystin 3-like N-terminal domain-containing protein</fullName>
    </recommendedName>
</protein>
<feature type="region of interest" description="Disordered" evidence="2">
    <location>
        <begin position="141"/>
        <end position="176"/>
    </location>
</feature>
<dbReference type="RefSeq" id="XP_066696996.1">
    <property type="nucleotide sequence ID" value="XM_066847505.1"/>
</dbReference>
<evidence type="ECO:0000313" key="5">
    <source>
        <dbReference type="Proteomes" id="UP001391051"/>
    </source>
</evidence>
<comment type="caution">
    <text evidence="4">The sequence shown here is derived from an EMBL/GenBank/DDBJ whole genome shotgun (WGS) entry which is preliminary data.</text>
</comment>
<evidence type="ECO:0000259" key="3">
    <source>
        <dbReference type="Pfam" id="PF24883"/>
    </source>
</evidence>
<dbReference type="Pfam" id="PF24883">
    <property type="entry name" value="NPHP3_N"/>
    <property type="match status" value="1"/>
</dbReference>